<dbReference type="RefSeq" id="WP_191810789.1">
    <property type="nucleotide sequence ID" value="NZ_JACSPV010000007.1"/>
</dbReference>
<evidence type="ECO:0000313" key="2">
    <source>
        <dbReference type="Proteomes" id="UP000648182"/>
    </source>
</evidence>
<reference evidence="1 2" key="1">
    <citation type="submission" date="2020-08" db="EMBL/GenBank/DDBJ databases">
        <title>A Genomic Blueprint of the Chicken Gut Microbiome.</title>
        <authorList>
            <person name="Gilroy R."/>
            <person name="Ravi A."/>
            <person name="Getino M."/>
            <person name="Pursley I."/>
            <person name="Horton D.L."/>
            <person name="Alikhan N.-F."/>
            <person name="Baker D."/>
            <person name="Gharbi K."/>
            <person name="Hall N."/>
            <person name="Watson M."/>
            <person name="Adriaenssens E.M."/>
            <person name="Foster-Nyarko E."/>
            <person name="Jarju S."/>
            <person name="Secka A."/>
            <person name="Antonio M."/>
            <person name="Oren A."/>
            <person name="Chaudhuri R."/>
            <person name="La Ragione R.M."/>
            <person name="Hildebrand F."/>
            <person name="Pallen M.J."/>
        </authorList>
    </citation>
    <scope>NUCLEOTIDE SEQUENCE [LARGE SCALE GENOMIC DNA]</scope>
    <source>
        <strain evidence="1 2">Sa1BUA2</strain>
    </source>
</reference>
<gene>
    <name evidence="1" type="ORF">H9631_05615</name>
</gene>
<evidence type="ECO:0000313" key="1">
    <source>
        <dbReference type="EMBL" id="MBD8004554.1"/>
    </source>
</evidence>
<dbReference type="EMBL" id="JACSPV010000007">
    <property type="protein sequence ID" value="MBD8004554.1"/>
    <property type="molecule type" value="Genomic_DNA"/>
</dbReference>
<sequence>MTKIYDFEKANAQMRKQCLRIKRLEMKEKHKPEADLLRENINYILGEYEELSSAFTVLKNELEKTAKLGLKKSKQVERNIYFHGIVEHFIYKNGLEDEYIDYLKDMAEKEEADGYRDAARDRVNLYYRVIEGEEYYQIDDEGWMNEEKEERK</sequence>
<organism evidence="1 2">
    <name type="scientific">Bacillus norwichensis</name>
    <dbReference type="NCBI Taxonomy" id="2762217"/>
    <lineage>
        <taxon>Bacteria</taxon>
        <taxon>Bacillati</taxon>
        <taxon>Bacillota</taxon>
        <taxon>Bacilli</taxon>
        <taxon>Bacillales</taxon>
        <taxon>Bacillaceae</taxon>
        <taxon>Bacillus</taxon>
    </lineage>
</organism>
<dbReference type="Proteomes" id="UP000648182">
    <property type="component" value="Unassembled WGS sequence"/>
</dbReference>
<keyword evidence="2" id="KW-1185">Reference proteome</keyword>
<name>A0ABR8VIG4_9BACI</name>
<accession>A0ABR8VIG4</accession>
<comment type="caution">
    <text evidence="1">The sequence shown here is derived from an EMBL/GenBank/DDBJ whole genome shotgun (WGS) entry which is preliminary data.</text>
</comment>
<proteinExistence type="predicted"/>
<protein>
    <submittedName>
        <fullName evidence="1">Uncharacterized protein</fullName>
    </submittedName>
</protein>